<sequence>MLLWSLLRAAARVRAPQRARPSSTPYRTLVRLSRSWAQTPGDSFMPQSISAVSGLGDPRIPGPHLRLSCCVFTKPSFCPAALLRRLGRPSARSRPVLSWLASNSAPGAPPHASDLSWRSPGPESHYVYAKIRGCRELRFTRAAPSASGHAPCAKSKMYIFYVL</sequence>
<dbReference type="Proteomes" id="UP001066276">
    <property type="component" value="Chromosome 7"/>
</dbReference>
<name>A0AAV7PLR4_PLEWA</name>
<gene>
    <name evidence="1" type="ORF">NDU88_007587</name>
</gene>
<dbReference type="EMBL" id="JANPWB010000011">
    <property type="protein sequence ID" value="KAJ1129216.1"/>
    <property type="molecule type" value="Genomic_DNA"/>
</dbReference>
<dbReference type="AlphaFoldDB" id="A0AAV7PLR4"/>
<organism evidence="1 2">
    <name type="scientific">Pleurodeles waltl</name>
    <name type="common">Iberian ribbed newt</name>
    <dbReference type="NCBI Taxonomy" id="8319"/>
    <lineage>
        <taxon>Eukaryota</taxon>
        <taxon>Metazoa</taxon>
        <taxon>Chordata</taxon>
        <taxon>Craniata</taxon>
        <taxon>Vertebrata</taxon>
        <taxon>Euteleostomi</taxon>
        <taxon>Amphibia</taxon>
        <taxon>Batrachia</taxon>
        <taxon>Caudata</taxon>
        <taxon>Salamandroidea</taxon>
        <taxon>Salamandridae</taxon>
        <taxon>Pleurodelinae</taxon>
        <taxon>Pleurodeles</taxon>
    </lineage>
</organism>
<protein>
    <submittedName>
        <fullName evidence="1">Uncharacterized protein</fullName>
    </submittedName>
</protein>
<accession>A0AAV7PLR4</accession>
<evidence type="ECO:0000313" key="2">
    <source>
        <dbReference type="Proteomes" id="UP001066276"/>
    </source>
</evidence>
<comment type="caution">
    <text evidence="1">The sequence shown here is derived from an EMBL/GenBank/DDBJ whole genome shotgun (WGS) entry which is preliminary data.</text>
</comment>
<proteinExistence type="predicted"/>
<keyword evidence="2" id="KW-1185">Reference proteome</keyword>
<evidence type="ECO:0000313" key="1">
    <source>
        <dbReference type="EMBL" id="KAJ1129216.1"/>
    </source>
</evidence>
<reference evidence="1" key="1">
    <citation type="journal article" date="2022" name="bioRxiv">
        <title>Sequencing and chromosome-scale assembly of the giantPleurodeles waltlgenome.</title>
        <authorList>
            <person name="Brown T."/>
            <person name="Elewa A."/>
            <person name="Iarovenko S."/>
            <person name="Subramanian E."/>
            <person name="Araus A.J."/>
            <person name="Petzold A."/>
            <person name="Susuki M."/>
            <person name="Suzuki K.-i.T."/>
            <person name="Hayashi T."/>
            <person name="Toyoda A."/>
            <person name="Oliveira C."/>
            <person name="Osipova E."/>
            <person name="Leigh N.D."/>
            <person name="Simon A."/>
            <person name="Yun M.H."/>
        </authorList>
    </citation>
    <scope>NUCLEOTIDE SEQUENCE</scope>
    <source>
        <strain evidence="1">20211129_DDA</strain>
        <tissue evidence="1">Liver</tissue>
    </source>
</reference>